<keyword evidence="1" id="KW-0862">Zinc</keyword>
<keyword evidence="1" id="KW-0479">Metal-binding</keyword>
<accession>A0AA89BPR3</accession>
<proteinExistence type="predicted"/>
<gene>
    <name evidence="3" type="ORF">FSP39_003767</name>
</gene>
<evidence type="ECO:0000256" key="1">
    <source>
        <dbReference type="PROSITE-ProRule" id="PRU00047"/>
    </source>
</evidence>
<evidence type="ECO:0000259" key="2">
    <source>
        <dbReference type="PROSITE" id="PS50158"/>
    </source>
</evidence>
<dbReference type="Gene3D" id="4.10.60.10">
    <property type="entry name" value="Zinc finger, CCHC-type"/>
    <property type="match status" value="1"/>
</dbReference>
<dbReference type="AlphaFoldDB" id="A0AA89BPR3"/>
<reference evidence="3" key="1">
    <citation type="submission" date="2019-08" db="EMBL/GenBank/DDBJ databases">
        <title>The improved chromosome-level genome for the pearl oyster Pinctada fucata martensii using PacBio sequencing and Hi-C.</title>
        <authorList>
            <person name="Zheng Z."/>
        </authorList>
    </citation>
    <scope>NUCLEOTIDE SEQUENCE</scope>
    <source>
        <strain evidence="3">ZZ-2019</strain>
        <tissue evidence="3">Adductor muscle</tissue>
    </source>
</reference>
<dbReference type="EMBL" id="VSWD01000010">
    <property type="protein sequence ID" value="KAK3089456.1"/>
    <property type="molecule type" value="Genomic_DNA"/>
</dbReference>
<protein>
    <recommendedName>
        <fullName evidence="2">CCHC-type domain-containing protein</fullName>
    </recommendedName>
</protein>
<keyword evidence="1" id="KW-0863">Zinc-finger</keyword>
<dbReference type="InterPro" id="IPR001878">
    <property type="entry name" value="Znf_CCHC"/>
</dbReference>
<evidence type="ECO:0000313" key="3">
    <source>
        <dbReference type="EMBL" id="KAK3089456.1"/>
    </source>
</evidence>
<dbReference type="GO" id="GO:0003676">
    <property type="term" value="F:nucleic acid binding"/>
    <property type="evidence" value="ECO:0007669"/>
    <property type="project" value="InterPro"/>
</dbReference>
<dbReference type="GO" id="GO:0008270">
    <property type="term" value="F:zinc ion binding"/>
    <property type="evidence" value="ECO:0007669"/>
    <property type="project" value="UniProtKB-KW"/>
</dbReference>
<dbReference type="PROSITE" id="PS50158">
    <property type="entry name" value="ZF_CCHC"/>
    <property type="match status" value="1"/>
</dbReference>
<organism evidence="3 4">
    <name type="scientific">Pinctada imbricata</name>
    <name type="common">Atlantic pearl-oyster</name>
    <name type="synonym">Pinctada martensii</name>
    <dbReference type="NCBI Taxonomy" id="66713"/>
    <lineage>
        <taxon>Eukaryota</taxon>
        <taxon>Metazoa</taxon>
        <taxon>Spiralia</taxon>
        <taxon>Lophotrochozoa</taxon>
        <taxon>Mollusca</taxon>
        <taxon>Bivalvia</taxon>
        <taxon>Autobranchia</taxon>
        <taxon>Pteriomorphia</taxon>
        <taxon>Pterioida</taxon>
        <taxon>Pterioidea</taxon>
        <taxon>Pteriidae</taxon>
        <taxon>Pinctada</taxon>
    </lineage>
</organism>
<feature type="domain" description="CCHC-type" evidence="2">
    <location>
        <begin position="25"/>
        <end position="38"/>
    </location>
</feature>
<keyword evidence="4" id="KW-1185">Reference proteome</keyword>
<comment type="caution">
    <text evidence="3">The sequence shown here is derived from an EMBL/GenBank/DDBJ whole genome shotgun (WGS) entry which is preliminary data.</text>
</comment>
<sequence length="257" mass="30160">MYGRPCGQCGIFHLWKPCPAQFSECFKCGHMGHFSRMCFTRISRRNVTISAIQSDSTTATSISVKTEKVLQKAKKSKKKATRDRERKFEFESRRKLMSVLPFSKINNESLYIETVLKEEQAKLEEEIDELQHILEIERKCYSDKEQKVKDLTKLIAGKDDRIQYLLKENAELRTELEQCRCVPEIATVSNRRHNAYGQSQRQQSWRGRGYIRPPTVSEFDQVYDPRPKCHKSCRNYEFCMRIPCTGRGKSKKGFPRR</sequence>
<dbReference type="Pfam" id="PF00098">
    <property type="entry name" value="zf-CCHC"/>
    <property type="match status" value="1"/>
</dbReference>
<dbReference type="Proteomes" id="UP001186944">
    <property type="component" value="Unassembled WGS sequence"/>
</dbReference>
<name>A0AA89BPR3_PINIB</name>
<evidence type="ECO:0000313" key="4">
    <source>
        <dbReference type="Proteomes" id="UP001186944"/>
    </source>
</evidence>